<dbReference type="Gene3D" id="3.30.70.270">
    <property type="match status" value="1"/>
</dbReference>
<feature type="transmembrane region" description="Helical" evidence="2">
    <location>
        <begin position="55"/>
        <end position="72"/>
    </location>
</feature>
<evidence type="ECO:0000259" key="4">
    <source>
        <dbReference type="PROSITE" id="PS50887"/>
    </source>
</evidence>
<dbReference type="Gene3D" id="3.20.20.450">
    <property type="entry name" value="EAL domain"/>
    <property type="match status" value="1"/>
</dbReference>
<dbReference type="SUPFAM" id="SSF141868">
    <property type="entry name" value="EAL domain-like"/>
    <property type="match status" value="1"/>
</dbReference>
<dbReference type="PROSITE" id="PS50887">
    <property type="entry name" value="GGDEF"/>
    <property type="match status" value="1"/>
</dbReference>
<keyword evidence="2" id="KW-0472">Membrane</keyword>
<feature type="transmembrane region" description="Helical" evidence="2">
    <location>
        <begin position="150"/>
        <end position="170"/>
    </location>
</feature>
<dbReference type="PANTHER" id="PTHR44757">
    <property type="entry name" value="DIGUANYLATE CYCLASE DGCP"/>
    <property type="match status" value="1"/>
</dbReference>
<dbReference type="InterPro" id="IPR035919">
    <property type="entry name" value="EAL_sf"/>
</dbReference>
<dbReference type="SMART" id="SM00052">
    <property type="entry name" value="EAL"/>
    <property type="match status" value="1"/>
</dbReference>
<name>A0ABT9RV34_9MICC</name>
<keyword evidence="2" id="KW-0812">Transmembrane</keyword>
<feature type="transmembrane region" description="Helical" evidence="2">
    <location>
        <begin position="114"/>
        <end position="138"/>
    </location>
</feature>
<dbReference type="PROSITE" id="PS50883">
    <property type="entry name" value="EAL"/>
    <property type="match status" value="1"/>
</dbReference>
<dbReference type="InterPro" id="IPR029787">
    <property type="entry name" value="Nucleotide_cyclase"/>
</dbReference>
<evidence type="ECO:0000313" key="6">
    <source>
        <dbReference type="Proteomes" id="UP001226577"/>
    </source>
</evidence>
<dbReference type="InterPro" id="IPR001633">
    <property type="entry name" value="EAL_dom"/>
</dbReference>
<feature type="domain" description="EAL" evidence="3">
    <location>
        <begin position="441"/>
        <end position="694"/>
    </location>
</feature>
<dbReference type="InterPro" id="IPR000160">
    <property type="entry name" value="GGDEF_dom"/>
</dbReference>
<dbReference type="Pfam" id="PF00563">
    <property type="entry name" value="EAL"/>
    <property type="match status" value="1"/>
</dbReference>
<keyword evidence="2" id="KW-1133">Transmembrane helix</keyword>
<comment type="caution">
    <text evidence="5">The sequence shown here is derived from an EMBL/GenBank/DDBJ whole genome shotgun (WGS) entry which is preliminary data.</text>
</comment>
<reference evidence="5 6" key="1">
    <citation type="submission" date="2023-07" db="EMBL/GenBank/DDBJ databases">
        <title>Sorghum-associated microbial communities from plants grown in Nebraska, USA.</title>
        <authorList>
            <person name="Schachtman D."/>
        </authorList>
    </citation>
    <scope>NUCLEOTIDE SEQUENCE [LARGE SCALE GENOMIC DNA]</scope>
    <source>
        <strain evidence="5 6">CC222</strain>
    </source>
</reference>
<feature type="transmembrane region" description="Helical" evidence="2">
    <location>
        <begin position="241"/>
        <end position="260"/>
    </location>
</feature>
<keyword evidence="6" id="KW-1185">Reference proteome</keyword>
<dbReference type="CDD" id="cd01948">
    <property type="entry name" value="EAL"/>
    <property type="match status" value="1"/>
</dbReference>
<dbReference type="Pfam" id="PF00990">
    <property type="entry name" value="GGDEF"/>
    <property type="match status" value="1"/>
</dbReference>
<feature type="transmembrane region" description="Helical" evidence="2">
    <location>
        <begin position="84"/>
        <end position="102"/>
    </location>
</feature>
<dbReference type="Proteomes" id="UP001226577">
    <property type="component" value="Unassembled WGS sequence"/>
</dbReference>
<feature type="region of interest" description="Disordered" evidence="1">
    <location>
        <begin position="699"/>
        <end position="718"/>
    </location>
</feature>
<dbReference type="InterPro" id="IPR043128">
    <property type="entry name" value="Rev_trsase/Diguanyl_cyclase"/>
</dbReference>
<proteinExistence type="predicted"/>
<feature type="transmembrane region" description="Helical" evidence="2">
    <location>
        <begin position="20"/>
        <end position="43"/>
    </location>
</feature>
<evidence type="ECO:0000313" key="5">
    <source>
        <dbReference type="EMBL" id="MDP9888655.1"/>
    </source>
</evidence>
<sequence length="718" mass="75447">MPAAVGWLVVYRLKGQRPEIVVAAFALSCQAAGNTYYVAISAAGGNVSLPSPADIGYIGFYLLMFAALVVKVRHQLAGMAGPVILDSIVGGVGAAAFLAVILDPVLSSAFQGPHFGAAVLGAAYPLMDLLLVAAIIAVAATDGKNVGRGWGLLVLGLLIHTGADIVHALLDLNALYVVGTPLDAVWTLGAALIACWTVVQSRSSAATARRGREIPVQAVPALATLAALAVLILATQKQVTVLAVVLASLTLALAALPMIFRQRIRLLDATRQARTDELTGLPNRRALYGDLPERLATAAGRPSAVLLLDLDKFKEINDGLGHDVGDRLLQQVAWRLSGLLAPADLLTRMGGDEFVVYVSDCAPPEAPAVASKLREALADPYDLGGVTVQVNASIGISLFPGQGEDLSLLLRKADMAMYTAKSTRSGHAVYSDGDVGPGSNQCHTLQALNAALQDDQLTLHFQPKINLATGEVSSAEALVRWEHPVLGLLQPDAFLKRFDEMGLMPALTGVVLAQALDQAAVWAARDQPISVAVNLSASSIMDSKLPDQVAAMTLARGLSPSALIVEITEDVLVADRDRARTVLAALREMGVRIAVDDFGKGYSSLSYLRELPIDELKLDKSFILTMMDDARATALVASTIELAHSLGLEMTAEGVEDEEALQALTDYGCDLAQGYLMSRPIPADQMEAWLSNRNGLPLPGGSPLQNAGPTQGISGSIG</sequence>
<feature type="transmembrane region" description="Helical" evidence="2">
    <location>
        <begin position="218"/>
        <end position="235"/>
    </location>
</feature>
<dbReference type="PANTHER" id="PTHR44757:SF2">
    <property type="entry name" value="BIOFILM ARCHITECTURE MAINTENANCE PROTEIN MBAA"/>
    <property type="match status" value="1"/>
</dbReference>
<protein>
    <submittedName>
        <fullName evidence="5">Diguanylate cyclase (GGDEF)-like protein</fullName>
    </submittedName>
</protein>
<evidence type="ECO:0000259" key="3">
    <source>
        <dbReference type="PROSITE" id="PS50883"/>
    </source>
</evidence>
<dbReference type="NCBIfam" id="TIGR00254">
    <property type="entry name" value="GGDEF"/>
    <property type="match status" value="1"/>
</dbReference>
<dbReference type="SUPFAM" id="SSF55073">
    <property type="entry name" value="Nucleotide cyclase"/>
    <property type="match status" value="1"/>
</dbReference>
<accession>A0ABT9RV34</accession>
<dbReference type="EMBL" id="JAUSRE010000010">
    <property type="protein sequence ID" value="MDP9888655.1"/>
    <property type="molecule type" value="Genomic_DNA"/>
</dbReference>
<feature type="domain" description="GGDEF" evidence="4">
    <location>
        <begin position="301"/>
        <end position="432"/>
    </location>
</feature>
<evidence type="ECO:0000256" key="1">
    <source>
        <dbReference type="SAM" id="MobiDB-lite"/>
    </source>
</evidence>
<dbReference type="CDD" id="cd01949">
    <property type="entry name" value="GGDEF"/>
    <property type="match status" value="1"/>
</dbReference>
<organism evidence="5 6">
    <name type="scientific">Pseudarthrobacter enclensis</name>
    <dbReference type="NCBI Taxonomy" id="993070"/>
    <lineage>
        <taxon>Bacteria</taxon>
        <taxon>Bacillati</taxon>
        <taxon>Actinomycetota</taxon>
        <taxon>Actinomycetes</taxon>
        <taxon>Micrococcales</taxon>
        <taxon>Micrococcaceae</taxon>
        <taxon>Pseudarthrobacter</taxon>
    </lineage>
</organism>
<dbReference type="InterPro" id="IPR052155">
    <property type="entry name" value="Biofilm_reg_signaling"/>
</dbReference>
<dbReference type="SMART" id="SM00267">
    <property type="entry name" value="GGDEF"/>
    <property type="match status" value="1"/>
</dbReference>
<gene>
    <name evidence="5" type="ORF">J2X98_002248</name>
</gene>
<feature type="compositionally biased region" description="Polar residues" evidence="1">
    <location>
        <begin position="703"/>
        <end position="718"/>
    </location>
</feature>
<evidence type="ECO:0000256" key="2">
    <source>
        <dbReference type="SAM" id="Phobius"/>
    </source>
</evidence>